<dbReference type="AlphaFoldDB" id="A0A8S9HUE7"/>
<dbReference type="EMBL" id="QGKY02001250">
    <property type="protein sequence ID" value="KAF2560597.1"/>
    <property type="molecule type" value="Genomic_DNA"/>
</dbReference>
<feature type="region of interest" description="Disordered" evidence="1">
    <location>
        <begin position="110"/>
        <end position="157"/>
    </location>
</feature>
<organism evidence="2">
    <name type="scientific">Brassica cretica</name>
    <name type="common">Mustard</name>
    <dbReference type="NCBI Taxonomy" id="69181"/>
    <lineage>
        <taxon>Eukaryota</taxon>
        <taxon>Viridiplantae</taxon>
        <taxon>Streptophyta</taxon>
        <taxon>Embryophyta</taxon>
        <taxon>Tracheophyta</taxon>
        <taxon>Spermatophyta</taxon>
        <taxon>Magnoliopsida</taxon>
        <taxon>eudicotyledons</taxon>
        <taxon>Gunneridae</taxon>
        <taxon>Pentapetalae</taxon>
        <taxon>rosids</taxon>
        <taxon>malvids</taxon>
        <taxon>Brassicales</taxon>
        <taxon>Brassicaceae</taxon>
        <taxon>Brassiceae</taxon>
        <taxon>Brassica</taxon>
    </lineage>
</organism>
<evidence type="ECO:0000256" key="1">
    <source>
        <dbReference type="SAM" id="MobiDB-lite"/>
    </source>
</evidence>
<name>A0A8S9HUE7_BRACR</name>
<evidence type="ECO:0000313" key="2">
    <source>
        <dbReference type="EMBL" id="KAF2560597.1"/>
    </source>
</evidence>
<gene>
    <name evidence="2" type="ORF">F2Q70_00016242</name>
</gene>
<sequence>MGRVKCNDSAFQLCVAAPGLATFPSGYVFPQLKNAVSYAPDTTTSRPRWHQTAVARAWKLWSVVSVLLEPLLSGHQTAILVLDFFFLALTKSLHRETSFSGGGIKLFGRNSSSASPPRDLWSKSSPPRSDQLPRCRCAPDPARRRSNNSNGDFPEILQSRPSDLQNGLLTLDGSQTGHKLCNFRPRLRWFATFSVESSNFSDSGGGGSLCSAPPALNHSPLVLYPFKGEEDEGQADEDGGLMIVTLFPAGIPVALLVPMNLSGVNLDSAENLKRLSFRSTLEVNRVKPEITGQPIDFLYLSSPERVMHPVSLSRSDIDIEFVQVRAASSSRVTGPLQGASEIQRPQQLAHLNSLYQTQLEALHRSPQPRKLPPRFSIFVNLRRGSASSVSESPPQCPVAFRSLVSSSDDPDLGSTRIYASFSVTSSIREQTIARKLQIKLLRVAMPCSCLRRVCSPRGGRLTRPLKVARTLAVDKDLAANRHRRDLRLPWP</sequence>
<protein>
    <submittedName>
        <fullName evidence="2">Uncharacterized protein</fullName>
    </submittedName>
</protein>
<comment type="caution">
    <text evidence="2">The sequence shown here is derived from an EMBL/GenBank/DDBJ whole genome shotgun (WGS) entry which is preliminary data.</text>
</comment>
<accession>A0A8S9HUE7</accession>
<proteinExistence type="predicted"/>
<reference evidence="2" key="1">
    <citation type="submission" date="2019-12" db="EMBL/GenBank/DDBJ databases">
        <title>Genome sequencing and annotation of Brassica cretica.</title>
        <authorList>
            <person name="Studholme D.J."/>
            <person name="Sarris P.F."/>
        </authorList>
    </citation>
    <scope>NUCLEOTIDE SEQUENCE</scope>
    <source>
        <strain evidence="2">PFS-102/07</strain>
        <tissue evidence="2">Leaf</tissue>
    </source>
</reference>